<dbReference type="EMBL" id="JAESIY010000003">
    <property type="protein sequence ID" value="MBL3655723.1"/>
    <property type="molecule type" value="Genomic_DNA"/>
</dbReference>
<dbReference type="GO" id="GO:0005576">
    <property type="term" value="C:extracellular region"/>
    <property type="evidence" value="ECO:0007669"/>
    <property type="project" value="UniProtKB-SubCell"/>
</dbReference>
<dbReference type="AlphaFoldDB" id="A0A937F7Y1"/>
<dbReference type="PROSITE" id="PS51257">
    <property type="entry name" value="PROKAR_LIPOPROTEIN"/>
    <property type="match status" value="1"/>
</dbReference>
<dbReference type="PANTHER" id="PTHR34216:SF3">
    <property type="entry name" value="POLY-BETA-1,6-N-ACETYL-D-GLUCOSAMINE N-DEACETYLASE"/>
    <property type="match status" value="1"/>
</dbReference>
<feature type="domain" description="NodB homology" evidence="3">
    <location>
        <begin position="101"/>
        <end position="363"/>
    </location>
</feature>
<evidence type="ECO:0000259" key="3">
    <source>
        <dbReference type="PROSITE" id="PS51677"/>
    </source>
</evidence>
<evidence type="ECO:0000256" key="2">
    <source>
        <dbReference type="ARBA" id="ARBA00022729"/>
    </source>
</evidence>
<dbReference type="SUPFAM" id="SSF88713">
    <property type="entry name" value="Glycoside hydrolase/deacetylase"/>
    <property type="match status" value="1"/>
</dbReference>
<dbReference type="Gene3D" id="3.20.20.370">
    <property type="entry name" value="Glycoside hydrolase/deacetylase"/>
    <property type="match status" value="1"/>
</dbReference>
<dbReference type="InterPro" id="IPR051398">
    <property type="entry name" value="Polysacch_Deacetylase"/>
</dbReference>
<dbReference type="GO" id="GO:0005975">
    <property type="term" value="P:carbohydrate metabolic process"/>
    <property type="evidence" value="ECO:0007669"/>
    <property type="project" value="InterPro"/>
</dbReference>
<reference evidence="4" key="1">
    <citation type="submission" date="2021-01" db="EMBL/GenBank/DDBJ databases">
        <title>Fulvivirga kasyanovii gen. nov., sp nov., a novel member of the phylum Bacteroidetes isolated from seawater in a mussel farm.</title>
        <authorList>
            <person name="Zhao L.-H."/>
            <person name="Wang Z.-J."/>
        </authorList>
    </citation>
    <scope>NUCLEOTIDE SEQUENCE</scope>
    <source>
        <strain evidence="4">2943</strain>
    </source>
</reference>
<sequence>MTERKYFPIKNHIYQLILFLIVVAGCAGPSGKQVEAQGIANGRKSITCFVYHRFGDEKYPSTNVDVSTFEKHIQYLKDEEFEILTLSNAIEYLKYSSKERKIAVITVDDGYKSFQTGAMPILKKHGVSATLFVNTETVGGSSYMTWEGIKEVMDQGIEIGNHSHSHGYFLNYEETIRYKHFQSDVAQAQKLFKQHLSLTPTVFAYPYGEYDKEMESIIKEMGFIGAVAQNSGVMNSSSDFYAIPRFPMASSYASLNGFKEKAKMQTLFVQSEVPDKHLLKNGNPPELKVAFKSEDLQINNLQCFIQGGECDMKVVKTDSIVEISVKSKEILKRRRTLYTLTVPSKDGAWHWFSHLWVMPSIKE</sequence>
<proteinExistence type="predicted"/>
<keyword evidence="2" id="KW-0732">Signal</keyword>
<dbReference type="PANTHER" id="PTHR34216">
    <property type="match status" value="1"/>
</dbReference>
<dbReference type="InterPro" id="IPR011330">
    <property type="entry name" value="Glyco_hydro/deAcase_b/a-brl"/>
</dbReference>
<accession>A0A937F7Y1</accession>
<evidence type="ECO:0000313" key="5">
    <source>
        <dbReference type="Proteomes" id="UP000659388"/>
    </source>
</evidence>
<evidence type="ECO:0000313" key="4">
    <source>
        <dbReference type="EMBL" id="MBL3655723.1"/>
    </source>
</evidence>
<dbReference type="PROSITE" id="PS51677">
    <property type="entry name" value="NODB"/>
    <property type="match status" value="1"/>
</dbReference>
<gene>
    <name evidence="4" type="ORF">JL102_06260</name>
</gene>
<dbReference type="RefSeq" id="WP_202243408.1">
    <property type="nucleotide sequence ID" value="NZ_JAESIY010000003.1"/>
</dbReference>
<dbReference type="Pfam" id="PF01522">
    <property type="entry name" value="Polysacc_deac_1"/>
    <property type="match status" value="1"/>
</dbReference>
<comment type="caution">
    <text evidence="4">The sequence shown here is derived from an EMBL/GenBank/DDBJ whole genome shotgun (WGS) entry which is preliminary data.</text>
</comment>
<evidence type="ECO:0000256" key="1">
    <source>
        <dbReference type="ARBA" id="ARBA00004613"/>
    </source>
</evidence>
<dbReference type="CDD" id="cd10973">
    <property type="entry name" value="CE4_DAC_u4_5s"/>
    <property type="match status" value="1"/>
</dbReference>
<dbReference type="Proteomes" id="UP000659388">
    <property type="component" value="Unassembled WGS sequence"/>
</dbReference>
<dbReference type="InterPro" id="IPR002509">
    <property type="entry name" value="NODB_dom"/>
</dbReference>
<keyword evidence="5" id="KW-1185">Reference proteome</keyword>
<protein>
    <submittedName>
        <fullName evidence="4">Polysaccharide deacetylase family protein</fullName>
    </submittedName>
</protein>
<organism evidence="4 5">
    <name type="scientific">Fulvivirga sediminis</name>
    <dbReference type="NCBI Taxonomy" id="2803949"/>
    <lineage>
        <taxon>Bacteria</taxon>
        <taxon>Pseudomonadati</taxon>
        <taxon>Bacteroidota</taxon>
        <taxon>Cytophagia</taxon>
        <taxon>Cytophagales</taxon>
        <taxon>Fulvivirgaceae</taxon>
        <taxon>Fulvivirga</taxon>
    </lineage>
</organism>
<name>A0A937F7Y1_9BACT</name>
<comment type="subcellular location">
    <subcellularLocation>
        <location evidence="1">Secreted</location>
    </subcellularLocation>
</comment>
<dbReference type="GO" id="GO:0016810">
    <property type="term" value="F:hydrolase activity, acting on carbon-nitrogen (but not peptide) bonds"/>
    <property type="evidence" value="ECO:0007669"/>
    <property type="project" value="InterPro"/>
</dbReference>